<dbReference type="GO" id="GO:0009423">
    <property type="term" value="P:chorismate biosynthetic process"/>
    <property type="evidence" value="ECO:0007669"/>
    <property type="project" value="UniProtKB-UniPathway"/>
</dbReference>
<dbReference type="EMBL" id="AEIJ01000451">
    <property type="status" value="NOT_ANNOTATED_CDS"/>
    <property type="molecule type" value="Genomic_DNA"/>
</dbReference>
<reference evidence="10 12" key="3">
    <citation type="journal article" date="2015" name="BMC Genomics">
        <title>Sex and parasites: genomic and transcriptomic analysis of Microbotryum lychnidis-dioicae, the biotrophic and plant-castrating anther smut fungus.</title>
        <authorList>
            <person name="Perlin M.H."/>
            <person name="Amselem J."/>
            <person name="Fontanillas E."/>
            <person name="Toh S.S."/>
            <person name="Chen Z."/>
            <person name="Goldberg J."/>
            <person name="Duplessis S."/>
            <person name="Henrissat B."/>
            <person name="Young S."/>
            <person name="Zeng Q."/>
            <person name="Aguileta G."/>
            <person name="Petit E."/>
            <person name="Badouin H."/>
            <person name="Andrews J."/>
            <person name="Razeeq D."/>
            <person name="Gabaldon T."/>
            <person name="Quesneville H."/>
            <person name="Giraud T."/>
            <person name="Hood M.E."/>
            <person name="Schultz D.J."/>
            <person name="Cuomo C.A."/>
        </authorList>
    </citation>
    <scope>NUCLEOTIDE SEQUENCE [LARGE SCALE GENOMIC DNA]</scope>
    <source>
        <strain evidence="10">P1A1 Lamole</strain>
        <strain evidence="12">p1A1 Lamole</strain>
    </source>
</reference>
<evidence type="ECO:0000256" key="1">
    <source>
        <dbReference type="ARBA" id="ARBA00004842"/>
    </source>
</evidence>
<evidence type="ECO:0000256" key="6">
    <source>
        <dbReference type="ARBA" id="ARBA00022777"/>
    </source>
</evidence>
<dbReference type="InterPro" id="IPR031322">
    <property type="entry name" value="Shikimate/glucono_kinase"/>
</dbReference>
<dbReference type="UniPathway" id="UPA00053">
    <property type="reaction ID" value="UER00088"/>
</dbReference>
<dbReference type="InterPro" id="IPR027417">
    <property type="entry name" value="P-loop_NTPase"/>
</dbReference>
<dbReference type="OrthoDB" id="197068at2759"/>
<dbReference type="PRINTS" id="PR01100">
    <property type="entry name" value="SHIKIMTKNASE"/>
</dbReference>
<proteinExistence type="inferred from homology"/>
<keyword evidence="12" id="KW-1185">Reference proteome</keyword>
<dbReference type="EC" id="2.7.1.71" evidence="2"/>
<sequence length="208" mass="23783">MPHAPLYDADATIALIGMRGVGKTTLGLIAATSLRRQFIDADSAFQTLHGPITDFVKARGWADFRDKETAILKQLLHQYPRDYVIACGGGVVEREENRSALRQFRASGHPIVHVVRDKEETIRYLVDENARPSWGEEIRAVWSRRTPYFEDLCSHTIVSLTAYPPPLSPQFLMKHVETAFVRLLRSIWPRLVPRPAHPWPQTISHRWP</sequence>
<dbReference type="GO" id="GO:0009073">
    <property type="term" value="P:aromatic amino acid family biosynthetic process"/>
    <property type="evidence" value="ECO:0007669"/>
    <property type="project" value="UniProtKB-KW"/>
</dbReference>
<comment type="catalytic activity">
    <reaction evidence="9">
        <text>shikimate + ATP = 3-phosphoshikimate + ADP + H(+)</text>
        <dbReference type="Rhea" id="RHEA:13121"/>
        <dbReference type="ChEBI" id="CHEBI:15378"/>
        <dbReference type="ChEBI" id="CHEBI:30616"/>
        <dbReference type="ChEBI" id="CHEBI:36208"/>
        <dbReference type="ChEBI" id="CHEBI:145989"/>
        <dbReference type="ChEBI" id="CHEBI:456216"/>
        <dbReference type="EC" id="2.7.1.71"/>
    </reaction>
</comment>
<dbReference type="EMBL" id="GL541693">
    <property type="protein sequence ID" value="KDE05103.1"/>
    <property type="molecule type" value="Genomic_DNA"/>
</dbReference>
<dbReference type="InterPro" id="IPR000623">
    <property type="entry name" value="Shikimate_kinase/TSH1"/>
</dbReference>
<protein>
    <recommendedName>
        <fullName evidence="2">shikimate kinase</fullName>
        <ecNumber evidence="2">2.7.1.71</ecNumber>
    </recommendedName>
</protein>
<dbReference type="InterPro" id="IPR023000">
    <property type="entry name" value="Shikimate_kinase_CS"/>
</dbReference>
<evidence type="ECO:0000313" key="10">
    <source>
        <dbReference type="EMBL" id="KDE05103.1"/>
    </source>
</evidence>
<reference evidence="12" key="1">
    <citation type="submission" date="2010-11" db="EMBL/GenBank/DDBJ databases">
        <title>The genome sequence of Microbotryum violaceum strain p1A1 Lamole.</title>
        <authorList>
            <person name="Cuomo C."/>
            <person name="Perlin M."/>
            <person name="Young S.K."/>
            <person name="Zeng Q."/>
            <person name="Gargeya S."/>
            <person name="Alvarado L."/>
            <person name="Berlin A."/>
            <person name="Chapman S.B."/>
            <person name="Chen Z."/>
            <person name="Freedman E."/>
            <person name="Gellesch M."/>
            <person name="Goldberg J."/>
            <person name="Griggs A."/>
            <person name="Gujja S."/>
            <person name="Heilman E."/>
            <person name="Heiman D."/>
            <person name="Howarth C."/>
            <person name="Mehta T."/>
            <person name="Neiman D."/>
            <person name="Pearson M."/>
            <person name="Roberts A."/>
            <person name="Saif S."/>
            <person name="Shea T."/>
            <person name="Shenoy N."/>
            <person name="Sisk P."/>
            <person name="Stolte C."/>
            <person name="Sykes S."/>
            <person name="White J."/>
            <person name="Yandava C."/>
            <person name="Haas B."/>
            <person name="Nusbaum C."/>
            <person name="Birren B."/>
        </authorList>
    </citation>
    <scope>NUCLEOTIDE SEQUENCE [LARGE SCALE GENOMIC DNA]</scope>
    <source>
        <strain evidence="12">p1A1 Lamole</strain>
    </source>
</reference>
<keyword evidence="7" id="KW-0067">ATP-binding</keyword>
<dbReference type="HOGENOM" id="CLU_1321776_0_0_1"/>
<keyword evidence="5" id="KW-0547">Nucleotide-binding</keyword>
<evidence type="ECO:0000313" key="11">
    <source>
        <dbReference type="EnsemblFungi" id="MVLG_04543T0"/>
    </source>
</evidence>
<gene>
    <name evidence="10" type="ORF">MVLG_04543</name>
</gene>
<dbReference type="STRING" id="683840.U5HBJ3"/>
<dbReference type="AlphaFoldDB" id="U5HBJ3"/>
<dbReference type="Gene3D" id="3.40.50.300">
    <property type="entry name" value="P-loop containing nucleotide triphosphate hydrolases"/>
    <property type="match status" value="1"/>
</dbReference>
<dbReference type="GO" id="GO:0003866">
    <property type="term" value="F:3-phosphoshikimate 1-carboxyvinyltransferase activity"/>
    <property type="evidence" value="ECO:0007669"/>
    <property type="project" value="TreeGrafter"/>
</dbReference>
<name>U5HBJ3_USTV1</name>
<evidence type="ECO:0000256" key="8">
    <source>
        <dbReference type="ARBA" id="ARBA00023141"/>
    </source>
</evidence>
<dbReference type="PROSITE" id="PS01128">
    <property type="entry name" value="SHIKIMATE_KINASE"/>
    <property type="match status" value="1"/>
</dbReference>
<reference evidence="10" key="2">
    <citation type="submission" date="2010-11" db="EMBL/GenBank/DDBJ databases">
        <authorList>
            <consortium name="The Broad Institute Genome Sequencing Platform"/>
            <person name="Earl A."/>
            <person name="Ward D."/>
            <person name="Feldgarden M."/>
            <person name="Gevers D."/>
            <person name="Butler R."/>
            <person name="Young S.K."/>
            <person name="Zeng Q."/>
            <person name="Gargeya S."/>
            <person name="Fitzgerald M."/>
            <person name="Haas B."/>
            <person name="Abouelleil A."/>
            <person name="Alvarado L."/>
            <person name="Arachchi H.M."/>
            <person name="Berlin A."/>
            <person name="Brown A."/>
            <person name="Chapman S.B."/>
            <person name="Chen Z."/>
            <person name="Dunbar C."/>
            <person name="Freedman E."/>
            <person name="Gearin G."/>
            <person name="Gellesch M."/>
            <person name="Goldberg J."/>
            <person name="Griggs A."/>
            <person name="Gujja S."/>
            <person name="Heilman E."/>
            <person name="Heiman D."/>
            <person name="Howarth C."/>
            <person name="Larson L."/>
            <person name="Lui A."/>
            <person name="MacDonald P.J.P."/>
            <person name="Mehta T."/>
            <person name="Montmayeur A."/>
            <person name="Murphy C."/>
            <person name="Neiman D."/>
            <person name="Pearson M."/>
            <person name="Priest M."/>
            <person name="Roberts A."/>
            <person name="Saif S."/>
            <person name="Shea T."/>
            <person name="Shenoy N."/>
            <person name="Sisk P."/>
            <person name="Stolte C."/>
            <person name="Sykes S."/>
            <person name="White J."/>
            <person name="Yandava C."/>
            <person name="Wortman J."/>
            <person name="Nusbaum C."/>
            <person name="Birren B."/>
        </authorList>
    </citation>
    <scope>NUCLEOTIDE SEQUENCE</scope>
    <source>
        <strain evidence="10">P1A1 Lamole</strain>
    </source>
</reference>
<evidence type="ECO:0000256" key="7">
    <source>
        <dbReference type="ARBA" id="ARBA00022840"/>
    </source>
</evidence>
<dbReference type="Proteomes" id="UP000017200">
    <property type="component" value="Unassembled WGS sequence"/>
</dbReference>
<evidence type="ECO:0000256" key="3">
    <source>
        <dbReference type="ARBA" id="ARBA00022605"/>
    </source>
</evidence>
<evidence type="ECO:0000256" key="2">
    <source>
        <dbReference type="ARBA" id="ARBA00012154"/>
    </source>
</evidence>
<keyword evidence="4" id="KW-0808">Transferase</keyword>
<evidence type="ECO:0000256" key="5">
    <source>
        <dbReference type="ARBA" id="ARBA00022741"/>
    </source>
</evidence>
<dbReference type="CDD" id="cd00464">
    <property type="entry name" value="SK"/>
    <property type="match status" value="1"/>
</dbReference>
<dbReference type="Pfam" id="PF01202">
    <property type="entry name" value="SKI"/>
    <property type="match status" value="1"/>
</dbReference>
<dbReference type="HAMAP" id="MF_00109">
    <property type="entry name" value="Shikimate_kinase"/>
    <property type="match status" value="1"/>
</dbReference>
<reference evidence="11" key="4">
    <citation type="submission" date="2015-06" db="UniProtKB">
        <authorList>
            <consortium name="EnsemblFungi"/>
        </authorList>
    </citation>
    <scope>IDENTIFICATION</scope>
</reference>
<dbReference type="InParanoid" id="U5HBJ3"/>
<evidence type="ECO:0000313" key="12">
    <source>
        <dbReference type="Proteomes" id="UP000017200"/>
    </source>
</evidence>
<accession>U5HBJ3</accession>
<keyword evidence="3" id="KW-0028">Amino-acid biosynthesis</keyword>
<dbReference type="SUPFAM" id="SSF52540">
    <property type="entry name" value="P-loop containing nucleoside triphosphate hydrolases"/>
    <property type="match status" value="1"/>
</dbReference>
<dbReference type="PANTHER" id="PTHR21090">
    <property type="entry name" value="AROM/DEHYDROQUINATE SYNTHASE"/>
    <property type="match status" value="1"/>
</dbReference>
<keyword evidence="6 10" id="KW-0418">Kinase</keyword>
<dbReference type="GO" id="GO:0005524">
    <property type="term" value="F:ATP binding"/>
    <property type="evidence" value="ECO:0007669"/>
    <property type="project" value="UniProtKB-KW"/>
</dbReference>
<comment type="pathway">
    <text evidence="1">Metabolic intermediate biosynthesis; chorismate biosynthesis; chorismate from D-erythrose 4-phosphate and phosphoenolpyruvate: step 5/7.</text>
</comment>
<organism evidence="10">
    <name type="scientific">Microbotryum lychnidis-dioicae (strain p1A1 Lamole / MvSl-1064)</name>
    <name type="common">Anther smut fungus</name>
    <dbReference type="NCBI Taxonomy" id="683840"/>
    <lineage>
        <taxon>Eukaryota</taxon>
        <taxon>Fungi</taxon>
        <taxon>Dikarya</taxon>
        <taxon>Basidiomycota</taxon>
        <taxon>Pucciniomycotina</taxon>
        <taxon>Microbotryomycetes</taxon>
        <taxon>Microbotryales</taxon>
        <taxon>Microbotryaceae</taxon>
        <taxon>Microbotryum</taxon>
    </lineage>
</organism>
<evidence type="ECO:0000256" key="4">
    <source>
        <dbReference type="ARBA" id="ARBA00022679"/>
    </source>
</evidence>
<dbReference type="EnsemblFungi" id="MVLG_04543T0">
    <property type="protein sequence ID" value="MVLG_04543T0"/>
    <property type="gene ID" value="MVLG_04543"/>
</dbReference>
<dbReference type="PANTHER" id="PTHR21090:SF5">
    <property type="entry name" value="PENTAFUNCTIONAL AROM POLYPEPTIDE"/>
    <property type="match status" value="1"/>
</dbReference>
<dbReference type="GO" id="GO:0008652">
    <property type="term" value="P:amino acid biosynthetic process"/>
    <property type="evidence" value="ECO:0007669"/>
    <property type="project" value="UniProtKB-KW"/>
</dbReference>
<dbReference type="GO" id="GO:0004765">
    <property type="term" value="F:shikimate kinase activity"/>
    <property type="evidence" value="ECO:0007669"/>
    <property type="project" value="UniProtKB-EC"/>
</dbReference>
<keyword evidence="8" id="KW-0057">Aromatic amino acid biosynthesis</keyword>
<evidence type="ECO:0000256" key="9">
    <source>
        <dbReference type="ARBA" id="ARBA00048567"/>
    </source>
</evidence>